<keyword evidence="3" id="KW-0808">Transferase</keyword>
<reference evidence="3 4" key="1">
    <citation type="submission" date="2016-11" db="EMBL/GenBank/DDBJ databases">
        <title>Trade-off between light-utilization and light-protection in marine flavobacteria.</title>
        <authorList>
            <person name="Kumagai Y."/>
        </authorList>
    </citation>
    <scope>NUCLEOTIDE SEQUENCE [LARGE SCALE GENOMIC DNA]</scope>
    <source>
        <strain evidence="3 4">JCM 13191</strain>
    </source>
</reference>
<keyword evidence="2" id="KW-0812">Transmembrane</keyword>
<keyword evidence="2" id="KW-1133">Transmembrane helix</keyword>
<evidence type="ECO:0000256" key="2">
    <source>
        <dbReference type="SAM" id="Phobius"/>
    </source>
</evidence>
<protein>
    <submittedName>
        <fullName evidence="3">S-adenosyl-methyltransferase</fullName>
    </submittedName>
</protein>
<dbReference type="GO" id="GO:0008168">
    <property type="term" value="F:methyltransferase activity"/>
    <property type="evidence" value="ECO:0007669"/>
    <property type="project" value="UniProtKB-KW"/>
</dbReference>
<dbReference type="GO" id="GO:0032259">
    <property type="term" value="P:methylation"/>
    <property type="evidence" value="ECO:0007669"/>
    <property type="project" value="UniProtKB-KW"/>
</dbReference>
<dbReference type="OrthoDB" id="1132266at2"/>
<dbReference type="EMBL" id="CP019344">
    <property type="protein sequence ID" value="ARN78747.1"/>
    <property type="molecule type" value="Genomic_DNA"/>
</dbReference>
<gene>
    <name evidence="3" type="ORF">BST97_12500</name>
</gene>
<keyword evidence="3" id="KW-0489">Methyltransferase</keyword>
<feature type="transmembrane region" description="Helical" evidence="2">
    <location>
        <begin position="23"/>
        <end position="40"/>
    </location>
</feature>
<proteinExistence type="predicted"/>
<feature type="coiled-coil region" evidence="1">
    <location>
        <begin position="43"/>
        <end position="70"/>
    </location>
</feature>
<dbReference type="Pfam" id="PF19579">
    <property type="entry name" value="FtsL_2"/>
    <property type="match status" value="1"/>
</dbReference>
<keyword evidence="1" id="KW-0175">Coiled coil</keyword>
<evidence type="ECO:0000313" key="3">
    <source>
        <dbReference type="EMBL" id="ARN78747.1"/>
    </source>
</evidence>
<dbReference type="AlphaFoldDB" id="A0A1W6MME3"/>
<evidence type="ECO:0000313" key="4">
    <source>
        <dbReference type="Proteomes" id="UP000193431"/>
    </source>
</evidence>
<keyword evidence="2" id="KW-0472">Membrane</keyword>
<organism evidence="3 4">
    <name type="scientific">Nonlabens spongiae</name>
    <dbReference type="NCBI Taxonomy" id="331648"/>
    <lineage>
        <taxon>Bacteria</taxon>
        <taxon>Pseudomonadati</taxon>
        <taxon>Bacteroidota</taxon>
        <taxon>Flavobacteriia</taxon>
        <taxon>Flavobacteriales</taxon>
        <taxon>Flavobacteriaceae</taxon>
        <taxon>Nonlabens</taxon>
    </lineage>
</organism>
<sequence length="108" mass="12371">MAAKVYDFFKGSFLTNDDALKNWRFILFAAALAMVMIYTGHSFEKKVHRMAQLTDQVSELRSEYLDGQDQLMFIQMESRVAENLKNSGVGPAEHPPLKIVVRSKMKDK</sequence>
<name>A0A1W6MME3_9FLAO</name>
<evidence type="ECO:0000256" key="1">
    <source>
        <dbReference type="SAM" id="Coils"/>
    </source>
</evidence>
<keyword evidence="4" id="KW-1185">Reference proteome</keyword>
<dbReference type="STRING" id="331648.BST97_12500"/>
<dbReference type="RefSeq" id="WP_085767551.1">
    <property type="nucleotide sequence ID" value="NZ_CP019344.1"/>
</dbReference>
<accession>A0A1W6MME3</accession>
<dbReference type="InterPro" id="IPR045755">
    <property type="entry name" value="FtsL-like"/>
</dbReference>
<dbReference type="Proteomes" id="UP000193431">
    <property type="component" value="Chromosome"/>
</dbReference>